<protein>
    <submittedName>
        <fullName evidence="2">Uncharacterized protein</fullName>
    </submittedName>
</protein>
<feature type="chain" id="PRO_5003741485" evidence="1">
    <location>
        <begin position="18"/>
        <end position="154"/>
    </location>
</feature>
<organism evidence="2 3">
    <name type="scientific">Auricularia subglabra (strain TFB-10046 / SS5)</name>
    <name type="common">White-rot fungus</name>
    <name type="synonym">Auricularia delicata (strain TFB10046)</name>
    <dbReference type="NCBI Taxonomy" id="717982"/>
    <lineage>
        <taxon>Eukaryota</taxon>
        <taxon>Fungi</taxon>
        <taxon>Dikarya</taxon>
        <taxon>Basidiomycota</taxon>
        <taxon>Agaricomycotina</taxon>
        <taxon>Agaricomycetes</taxon>
        <taxon>Auriculariales</taxon>
        <taxon>Auriculariaceae</taxon>
        <taxon>Auricularia</taxon>
    </lineage>
</organism>
<evidence type="ECO:0000256" key="1">
    <source>
        <dbReference type="SAM" id="SignalP"/>
    </source>
</evidence>
<keyword evidence="1" id="KW-0732">Signal</keyword>
<feature type="signal peptide" evidence="1">
    <location>
        <begin position="1"/>
        <end position="17"/>
    </location>
</feature>
<accession>J0WVY8</accession>
<dbReference type="KEGG" id="adl:AURDEDRAFT_173403"/>
<dbReference type="AlphaFoldDB" id="J0WVY8"/>
<gene>
    <name evidence="2" type="ORF">AURDEDRAFT_173403</name>
</gene>
<name>J0WVY8_AURST</name>
<dbReference type="Proteomes" id="UP000006514">
    <property type="component" value="Unassembled WGS sequence"/>
</dbReference>
<dbReference type="EMBL" id="JH687839">
    <property type="protein sequence ID" value="EJD37545.1"/>
    <property type="molecule type" value="Genomic_DNA"/>
</dbReference>
<evidence type="ECO:0000313" key="2">
    <source>
        <dbReference type="EMBL" id="EJD37545.1"/>
    </source>
</evidence>
<sequence length="154" mass="17092">MFSLSLPVLALATSALAACPGYRPVREAFNAGIGSQYIMDIKDPNAFDFNTTKIIFAHPCELDKDTLHEMSFVNLDDCSPVTQRYRLVNENCMINTYRPPATGPRILVPVDADGTARLPCYPSVASSYIYDVRFAGYHTDEMMANLGFANRVQN</sequence>
<evidence type="ECO:0000313" key="3">
    <source>
        <dbReference type="Proteomes" id="UP000006514"/>
    </source>
</evidence>
<keyword evidence="3" id="KW-1185">Reference proteome</keyword>
<dbReference type="InParanoid" id="J0WVY8"/>
<reference evidence="3" key="1">
    <citation type="journal article" date="2012" name="Science">
        <title>The Paleozoic origin of enzymatic lignin decomposition reconstructed from 31 fungal genomes.</title>
        <authorList>
            <person name="Floudas D."/>
            <person name="Binder M."/>
            <person name="Riley R."/>
            <person name="Barry K."/>
            <person name="Blanchette R.A."/>
            <person name="Henrissat B."/>
            <person name="Martinez A.T."/>
            <person name="Otillar R."/>
            <person name="Spatafora J.W."/>
            <person name="Yadav J.S."/>
            <person name="Aerts A."/>
            <person name="Benoit I."/>
            <person name="Boyd A."/>
            <person name="Carlson A."/>
            <person name="Copeland A."/>
            <person name="Coutinho P.M."/>
            <person name="de Vries R.P."/>
            <person name="Ferreira P."/>
            <person name="Findley K."/>
            <person name="Foster B."/>
            <person name="Gaskell J."/>
            <person name="Glotzer D."/>
            <person name="Gorecki P."/>
            <person name="Heitman J."/>
            <person name="Hesse C."/>
            <person name="Hori C."/>
            <person name="Igarashi K."/>
            <person name="Jurgens J.A."/>
            <person name="Kallen N."/>
            <person name="Kersten P."/>
            <person name="Kohler A."/>
            <person name="Kuees U."/>
            <person name="Kumar T.K.A."/>
            <person name="Kuo A."/>
            <person name="LaButti K."/>
            <person name="Larrondo L.F."/>
            <person name="Lindquist E."/>
            <person name="Ling A."/>
            <person name="Lombard V."/>
            <person name="Lucas S."/>
            <person name="Lundell T."/>
            <person name="Martin R."/>
            <person name="McLaughlin D.J."/>
            <person name="Morgenstern I."/>
            <person name="Morin E."/>
            <person name="Murat C."/>
            <person name="Nagy L.G."/>
            <person name="Nolan M."/>
            <person name="Ohm R.A."/>
            <person name="Patyshakuliyeva A."/>
            <person name="Rokas A."/>
            <person name="Ruiz-Duenas F.J."/>
            <person name="Sabat G."/>
            <person name="Salamov A."/>
            <person name="Samejima M."/>
            <person name="Schmutz J."/>
            <person name="Slot J.C."/>
            <person name="St John F."/>
            <person name="Stenlid J."/>
            <person name="Sun H."/>
            <person name="Sun S."/>
            <person name="Syed K."/>
            <person name="Tsang A."/>
            <person name="Wiebenga A."/>
            <person name="Young D."/>
            <person name="Pisabarro A."/>
            <person name="Eastwood D.C."/>
            <person name="Martin F."/>
            <person name="Cullen D."/>
            <person name="Grigoriev I.V."/>
            <person name="Hibbett D.S."/>
        </authorList>
    </citation>
    <scope>NUCLEOTIDE SEQUENCE [LARGE SCALE GENOMIC DNA]</scope>
    <source>
        <strain evidence="3">TFB10046</strain>
    </source>
</reference>
<proteinExistence type="predicted"/>